<sequence>MVKEQLSGRIVNIVLKAIREEKGRLTAISDLSVINRQEFDVEGLRKMRLDRFIRVGSAMAVMMPRKRYEQMKQEISEVFWNAIESMENGEELNGNEDDADNN</sequence>
<comment type="caution">
    <text evidence="1">The sequence shown here is derived from an EMBL/GenBank/DDBJ whole genome shotgun (WGS) entry which is preliminary data.</text>
</comment>
<protein>
    <submittedName>
        <fullName evidence="1">Uncharacterized protein</fullName>
    </submittedName>
</protein>
<name>A0A9D5P724_XYLRU</name>
<evidence type="ECO:0000313" key="2">
    <source>
        <dbReference type="Proteomes" id="UP000806522"/>
    </source>
</evidence>
<accession>A0A9D5P724</accession>
<proteinExistence type="predicted"/>
<dbReference type="AlphaFoldDB" id="A0A9D5P724"/>
<organism evidence="1 2">
    <name type="scientific">Xylanibacter ruminicola</name>
    <name type="common">Prevotella ruminicola</name>
    <dbReference type="NCBI Taxonomy" id="839"/>
    <lineage>
        <taxon>Bacteria</taxon>
        <taxon>Pseudomonadati</taxon>
        <taxon>Bacteroidota</taxon>
        <taxon>Bacteroidia</taxon>
        <taxon>Bacteroidales</taxon>
        <taxon>Prevotellaceae</taxon>
        <taxon>Xylanibacter</taxon>
    </lineage>
</organism>
<dbReference type="Proteomes" id="UP000806522">
    <property type="component" value="Unassembled WGS sequence"/>
</dbReference>
<reference evidence="1" key="1">
    <citation type="submission" date="2019-04" db="EMBL/GenBank/DDBJ databases">
        <title>Evolution of Biomass-Degrading Anaerobic Consortia Revealed by Metagenomics.</title>
        <authorList>
            <person name="Peng X."/>
        </authorList>
    </citation>
    <scope>NUCLEOTIDE SEQUENCE</scope>
    <source>
        <strain evidence="1">SIG140</strain>
    </source>
</reference>
<evidence type="ECO:0000313" key="1">
    <source>
        <dbReference type="EMBL" id="MBE6270281.1"/>
    </source>
</evidence>
<gene>
    <name evidence="1" type="ORF">E7101_04950</name>
</gene>
<dbReference type="EMBL" id="SUYC01000004">
    <property type="protein sequence ID" value="MBE6270281.1"/>
    <property type="molecule type" value="Genomic_DNA"/>
</dbReference>